<evidence type="ECO:0000256" key="1">
    <source>
        <dbReference type="ARBA" id="ARBA00004141"/>
    </source>
</evidence>
<comment type="function">
    <text evidence="8">May be involved in modulation of pathogen defense and leaf cell death.</text>
</comment>
<feature type="transmembrane region" description="Helical" evidence="10">
    <location>
        <begin position="20"/>
        <end position="40"/>
    </location>
</feature>
<evidence type="ECO:0000256" key="8">
    <source>
        <dbReference type="RuleBase" id="RU280816"/>
    </source>
</evidence>
<proteinExistence type="inferred from homology"/>
<dbReference type="InterPro" id="IPR004326">
    <property type="entry name" value="Mlo"/>
</dbReference>
<dbReference type="OrthoDB" id="1388414at2759"/>
<feature type="transmembrane region" description="Helical" evidence="10">
    <location>
        <begin position="400"/>
        <end position="421"/>
    </location>
</feature>
<keyword evidence="4 8" id="KW-0611">Plant defense</keyword>
<dbReference type="GO" id="GO:0006952">
    <property type="term" value="P:defense response"/>
    <property type="evidence" value="ECO:0007669"/>
    <property type="project" value="UniProtKB-KW"/>
</dbReference>
<keyword evidence="5 8" id="KW-1133">Transmembrane helix</keyword>
<feature type="transmembrane region" description="Helical" evidence="10">
    <location>
        <begin position="357"/>
        <end position="380"/>
    </location>
</feature>
<keyword evidence="8" id="KW-0112">Calmodulin-binding</keyword>
<dbReference type="Proteomes" id="UP000283530">
    <property type="component" value="Unassembled WGS sequence"/>
</dbReference>
<evidence type="ECO:0000256" key="4">
    <source>
        <dbReference type="ARBA" id="ARBA00022821"/>
    </source>
</evidence>
<evidence type="ECO:0000256" key="9">
    <source>
        <dbReference type="SAM" id="MobiDB-lite"/>
    </source>
</evidence>
<feature type="region of interest" description="Disordered" evidence="9">
    <location>
        <begin position="519"/>
        <end position="558"/>
    </location>
</feature>
<evidence type="ECO:0000256" key="6">
    <source>
        <dbReference type="ARBA" id="ARBA00023136"/>
    </source>
</evidence>
<gene>
    <name evidence="8" type="primary">MLO</name>
    <name evidence="11" type="ORF">CKAN_00707400</name>
</gene>
<protein>
    <recommendedName>
        <fullName evidence="8">MLO-like protein</fullName>
    </recommendedName>
</protein>
<feature type="region of interest" description="Disordered" evidence="9">
    <location>
        <begin position="452"/>
        <end position="476"/>
    </location>
</feature>
<name>A0A3S3Q3A2_9MAGN</name>
<reference evidence="11 12" key="1">
    <citation type="journal article" date="2019" name="Nat. Plants">
        <title>Stout camphor tree genome fills gaps in understanding of flowering plant genome evolution.</title>
        <authorList>
            <person name="Chaw S.M."/>
            <person name="Liu Y.C."/>
            <person name="Wu Y.W."/>
            <person name="Wang H.Y."/>
            <person name="Lin C.I."/>
            <person name="Wu C.S."/>
            <person name="Ke H.M."/>
            <person name="Chang L.Y."/>
            <person name="Hsu C.Y."/>
            <person name="Yang H.T."/>
            <person name="Sudianto E."/>
            <person name="Hsu M.H."/>
            <person name="Wu K.P."/>
            <person name="Wang L.N."/>
            <person name="Leebens-Mack J.H."/>
            <person name="Tsai I.J."/>
        </authorList>
    </citation>
    <scope>NUCLEOTIDE SEQUENCE [LARGE SCALE GENOMIC DNA]</scope>
    <source>
        <strain evidence="12">cv. Chaw 1501</strain>
        <tissue evidence="11">Young leaves</tissue>
    </source>
</reference>
<evidence type="ECO:0000256" key="10">
    <source>
        <dbReference type="SAM" id="Phobius"/>
    </source>
</evidence>
<keyword evidence="6 8" id="KW-0472">Membrane</keyword>
<dbReference type="PANTHER" id="PTHR31942">
    <property type="entry name" value="MLO-LIKE PROTEIN 1"/>
    <property type="match status" value="1"/>
</dbReference>
<feature type="compositionally biased region" description="Low complexity" evidence="9">
    <location>
        <begin position="520"/>
        <end position="529"/>
    </location>
</feature>
<evidence type="ECO:0000256" key="3">
    <source>
        <dbReference type="ARBA" id="ARBA00022692"/>
    </source>
</evidence>
<comment type="subcellular location">
    <subcellularLocation>
        <location evidence="1 8">Membrane</location>
        <topology evidence="1 8">Multi-pass membrane protein</topology>
    </subcellularLocation>
</comment>
<evidence type="ECO:0000256" key="7">
    <source>
        <dbReference type="ARBA" id="ARBA00023265"/>
    </source>
</evidence>
<keyword evidence="12" id="KW-1185">Reference proteome</keyword>
<evidence type="ECO:0000256" key="2">
    <source>
        <dbReference type="ARBA" id="ARBA00006574"/>
    </source>
</evidence>
<sequence>MAGDSSDSNSRELDQTPTWAVATVVAVIIIISIILEKVLHKFGQWFTERRKKALFEALEKVKAELMILGFISLLLTFGQVYIAKICIPLKVAHSMLPCAEKEETDRRRLLWEDFIPDSGLQRRVLAGAESAPKCATGKVPLVSTNGIHQLHIFIFFLAVFHVLFSALTMTLGRLKIRGWKEWEKETQSIDYEFSNDPTRFRFAHETSFVRQHASGWNRIPVLFYVVSFFRQFFWSVRKADYLAMRHGFIVVHLAPGTKFDFQKYIKRALEDDFKVVVGISPILWASAVIFLLLNVHGWQFLFWISITPLIIVLAVGTKLQAIITKMAIEIQERHAVVQGIPLVHVGDKYFWFGRPKLLLFLIHFVLFQNAFQITYFLWIWYEFGLRSCFHENLPLLITRIVLGVVVQFLCSYITLPLYALISQMGSHMKRSIFDEHTSRAIKKWHDTVKKKKQHGRSAHSPATMTPGASPGASPMHHYLHRFKTTGHSASQSRRSYISDQDVSDMEGDELQLSQTAVLISNDGNNGSEFESGEEHMDEHGNVEDFSFTKPALPEEKTP</sequence>
<feature type="transmembrane region" description="Helical" evidence="10">
    <location>
        <begin position="273"/>
        <end position="292"/>
    </location>
</feature>
<dbReference type="STRING" id="337451.A0A3S3Q3A2"/>
<organism evidence="11 12">
    <name type="scientific">Cinnamomum micranthum f. kanehirae</name>
    <dbReference type="NCBI Taxonomy" id="337451"/>
    <lineage>
        <taxon>Eukaryota</taxon>
        <taxon>Viridiplantae</taxon>
        <taxon>Streptophyta</taxon>
        <taxon>Embryophyta</taxon>
        <taxon>Tracheophyta</taxon>
        <taxon>Spermatophyta</taxon>
        <taxon>Magnoliopsida</taxon>
        <taxon>Magnoliidae</taxon>
        <taxon>Laurales</taxon>
        <taxon>Lauraceae</taxon>
        <taxon>Cinnamomum</taxon>
    </lineage>
</organism>
<keyword evidence="3 8" id="KW-0812">Transmembrane</keyword>
<keyword evidence="7 8" id="KW-0568">Pathogenesis-related protein</keyword>
<evidence type="ECO:0000256" key="5">
    <source>
        <dbReference type="ARBA" id="ARBA00022989"/>
    </source>
</evidence>
<feature type="transmembrane region" description="Helical" evidence="10">
    <location>
        <begin position="61"/>
        <end position="82"/>
    </location>
</feature>
<evidence type="ECO:0000313" key="11">
    <source>
        <dbReference type="EMBL" id="RWR78536.1"/>
    </source>
</evidence>
<comment type="domain">
    <text evidence="8">The C-terminus contains a calmodulin-binding domain, which binds calmodulin in a calcium-dependent fashion.</text>
</comment>
<dbReference type="Pfam" id="PF03094">
    <property type="entry name" value="Mlo"/>
    <property type="match status" value="1"/>
</dbReference>
<dbReference type="AlphaFoldDB" id="A0A3S3Q3A2"/>
<feature type="transmembrane region" description="Helical" evidence="10">
    <location>
        <begin position="150"/>
        <end position="171"/>
    </location>
</feature>
<evidence type="ECO:0000313" key="12">
    <source>
        <dbReference type="Proteomes" id="UP000283530"/>
    </source>
</evidence>
<feature type="compositionally biased region" description="Basic and acidic residues" evidence="9">
    <location>
        <begin position="532"/>
        <end position="542"/>
    </location>
</feature>
<dbReference type="EMBL" id="QPKB01000003">
    <property type="protein sequence ID" value="RWR78536.1"/>
    <property type="molecule type" value="Genomic_DNA"/>
</dbReference>
<dbReference type="GO" id="GO:0005516">
    <property type="term" value="F:calmodulin binding"/>
    <property type="evidence" value="ECO:0007669"/>
    <property type="project" value="UniProtKB-KW"/>
</dbReference>
<dbReference type="PANTHER" id="PTHR31942:SF49">
    <property type="entry name" value="MLO-LIKE PROTEIN 8"/>
    <property type="match status" value="1"/>
</dbReference>
<accession>A0A3S3Q3A2</accession>
<comment type="similarity">
    <text evidence="2 8">Belongs to the MLO family.</text>
</comment>
<comment type="caution">
    <text evidence="11">The sequence shown here is derived from an EMBL/GenBank/DDBJ whole genome shotgun (WGS) entry which is preliminary data.</text>
</comment>
<dbReference type="GO" id="GO:0016020">
    <property type="term" value="C:membrane"/>
    <property type="evidence" value="ECO:0007669"/>
    <property type="project" value="UniProtKB-SubCell"/>
</dbReference>
<feature type="transmembrane region" description="Helical" evidence="10">
    <location>
        <begin position="298"/>
        <end position="316"/>
    </location>
</feature>